<keyword evidence="1" id="KW-0479">Metal-binding</keyword>
<evidence type="ECO:0000313" key="5">
    <source>
        <dbReference type="EMBL" id="SKB72222.1"/>
    </source>
</evidence>
<dbReference type="NCBIfam" id="TIGR01490">
    <property type="entry name" value="HAD-SF-IB-hyp1"/>
    <property type="match status" value="1"/>
</dbReference>
<name>A0A1T5DKJ2_9SPHN</name>
<evidence type="ECO:0000313" key="6">
    <source>
        <dbReference type="Proteomes" id="UP000189818"/>
    </source>
</evidence>
<dbReference type="EMBL" id="FUYM01000005">
    <property type="protein sequence ID" value="SKB72222.1"/>
    <property type="molecule type" value="Genomic_DNA"/>
</dbReference>
<feature type="transmembrane region" description="Helical" evidence="4">
    <location>
        <begin position="31"/>
        <end position="50"/>
    </location>
</feature>
<evidence type="ECO:0000256" key="3">
    <source>
        <dbReference type="ARBA" id="ARBA00022842"/>
    </source>
</evidence>
<dbReference type="InterPro" id="IPR023214">
    <property type="entry name" value="HAD_sf"/>
</dbReference>
<dbReference type="RefSeq" id="WP_079648615.1">
    <property type="nucleotide sequence ID" value="NZ_FUYM01000005.1"/>
</dbReference>
<keyword evidence="6" id="KW-1185">Reference proteome</keyword>
<dbReference type="PANTHER" id="PTHR43344">
    <property type="entry name" value="PHOSPHOSERINE PHOSPHATASE"/>
    <property type="match status" value="1"/>
</dbReference>
<reference evidence="6" key="1">
    <citation type="submission" date="2017-02" db="EMBL/GenBank/DDBJ databases">
        <authorList>
            <person name="Varghese N."/>
            <person name="Submissions S."/>
        </authorList>
    </citation>
    <scope>NUCLEOTIDE SEQUENCE [LARGE SCALE GENOMIC DNA]</scope>
    <source>
        <strain evidence="6">UM2</strain>
    </source>
</reference>
<keyword evidence="4" id="KW-0472">Membrane</keyword>
<evidence type="ECO:0000256" key="2">
    <source>
        <dbReference type="ARBA" id="ARBA00022801"/>
    </source>
</evidence>
<evidence type="ECO:0000256" key="1">
    <source>
        <dbReference type="ARBA" id="ARBA00022723"/>
    </source>
</evidence>
<organism evidence="5 6">
    <name type="scientific">Rhizorhabdus histidinilytica</name>
    <dbReference type="NCBI Taxonomy" id="439228"/>
    <lineage>
        <taxon>Bacteria</taxon>
        <taxon>Pseudomonadati</taxon>
        <taxon>Pseudomonadota</taxon>
        <taxon>Alphaproteobacteria</taxon>
        <taxon>Sphingomonadales</taxon>
        <taxon>Sphingomonadaceae</taxon>
        <taxon>Rhizorhabdus</taxon>
    </lineage>
</organism>
<dbReference type="Pfam" id="PF12710">
    <property type="entry name" value="HAD"/>
    <property type="match status" value="1"/>
</dbReference>
<evidence type="ECO:0000256" key="4">
    <source>
        <dbReference type="SAM" id="Phobius"/>
    </source>
</evidence>
<dbReference type="NCBIfam" id="TIGR01488">
    <property type="entry name" value="HAD-SF-IB"/>
    <property type="match status" value="1"/>
</dbReference>
<protein>
    <submittedName>
        <fullName evidence="5">HAD-superfamily subfamily IB hydrolase, TIGR01490</fullName>
    </submittedName>
</protein>
<keyword evidence="4" id="KW-1133">Transmembrane helix</keyword>
<dbReference type="InterPro" id="IPR006385">
    <property type="entry name" value="HAD_hydro_SerB1"/>
</dbReference>
<dbReference type="Gene3D" id="1.20.1440.100">
    <property type="entry name" value="SG protein - dephosphorylation function"/>
    <property type="match status" value="1"/>
</dbReference>
<dbReference type="PANTHER" id="PTHR43344:SF13">
    <property type="entry name" value="PHOSPHATASE RV3661-RELATED"/>
    <property type="match status" value="1"/>
</dbReference>
<keyword evidence="3" id="KW-0460">Magnesium</keyword>
<dbReference type="GO" id="GO:0016787">
    <property type="term" value="F:hydrolase activity"/>
    <property type="evidence" value="ECO:0007669"/>
    <property type="project" value="UniProtKB-KW"/>
</dbReference>
<sequence>MTELAIYDMDRTITRTGTFTPFMIHAALRLAPWRLVFVPFAALVMLAYVAKLIERKTVKELNQAMLIGRRIHADRLTPIAESFADAVMRRNVRAGALESLAENRAAGRRLVLATASSRIWVEPIAARLGMDDIVATGAIRGIDDYVSHKVDGENCYGPAKLRMIEAWMGLQGLDRAQCRIRFYSDHISDVPVLAWADEAIAANPHAGLREEARKRGWTIVDWD</sequence>
<dbReference type="InterPro" id="IPR050582">
    <property type="entry name" value="HAD-like_SerB"/>
</dbReference>
<keyword evidence="4" id="KW-0812">Transmembrane</keyword>
<dbReference type="GO" id="GO:0046872">
    <property type="term" value="F:metal ion binding"/>
    <property type="evidence" value="ECO:0007669"/>
    <property type="project" value="UniProtKB-KW"/>
</dbReference>
<keyword evidence="2 5" id="KW-0378">Hydrolase</keyword>
<gene>
    <name evidence="5" type="ORF">SAMN06295920_105252</name>
</gene>
<dbReference type="AlphaFoldDB" id="A0A1T5DKJ2"/>
<accession>A0A1T5DKJ2</accession>
<proteinExistence type="predicted"/>
<dbReference type="Proteomes" id="UP000189818">
    <property type="component" value="Unassembled WGS sequence"/>
</dbReference>
<dbReference type="Gene3D" id="3.40.50.1000">
    <property type="entry name" value="HAD superfamily/HAD-like"/>
    <property type="match status" value="1"/>
</dbReference>
<dbReference type="InterPro" id="IPR036412">
    <property type="entry name" value="HAD-like_sf"/>
</dbReference>
<dbReference type="STRING" id="439228.SAMN06295920_105252"/>
<dbReference type="OrthoDB" id="7739434at2"/>
<dbReference type="SUPFAM" id="SSF56784">
    <property type="entry name" value="HAD-like"/>
    <property type="match status" value="1"/>
</dbReference>